<sequence>MKFLVYGAKGWIGTMCVELLHKTGEEVIEAKSRADDEEAVEKELLEVKPDRVMSFIGRTHGGSINTIDYLEQPGKLIENLTDNLYAPFVLAMLCTKHGIFYSYLGTGCIYSCKENEYGDGYMDDEKPDFFGSQYSVVKGITHRMLGMFKDNVLSLKIRMPCSDLPGPRNFITKITKYEKVCSIANSITSLPTMLPIMIDMTKKKVSGIFNMVNPVPITHNEILEMYREIIDPSFSWKNFTLEEQSKVLQAGRSNNKLNTDKLLSMYPNIPNAKDDIRNLLYEMKKQMNK</sequence>
<accession>A0A1V0SL94</accession>
<reference evidence="2" key="1">
    <citation type="journal article" date="2017" name="Science">
        <title>Giant viruses with an expanded complement of translation system components.</title>
        <authorList>
            <person name="Schulz F."/>
            <person name="Yutin N."/>
            <person name="Ivanova N.N."/>
            <person name="Ortega D.R."/>
            <person name="Lee T.K."/>
            <person name="Vierheilig J."/>
            <person name="Daims H."/>
            <person name="Horn M."/>
            <person name="Wagner M."/>
            <person name="Jensen G.J."/>
            <person name="Kyrpides N.C."/>
            <person name="Koonin E.V."/>
            <person name="Woyke T."/>
        </authorList>
    </citation>
    <scope>NUCLEOTIDE SEQUENCE</scope>
    <source>
        <strain evidence="2">KNV1</strain>
    </source>
</reference>
<dbReference type="Pfam" id="PF01370">
    <property type="entry name" value="Epimerase"/>
    <property type="match status" value="1"/>
</dbReference>
<dbReference type="InterPro" id="IPR005913">
    <property type="entry name" value="dTDP_dehydrorham_reduct"/>
</dbReference>
<name>A0A1V0SL94_9VIRU</name>
<organism evidence="2">
    <name type="scientific">Klosneuvirus KNV1</name>
    <dbReference type="NCBI Taxonomy" id="1977640"/>
    <lineage>
        <taxon>Viruses</taxon>
        <taxon>Varidnaviria</taxon>
        <taxon>Bamfordvirae</taxon>
        <taxon>Nucleocytoviricota</taxon>
        <taxon>Megaviricetes</taxon>
        <taxon>Imitervirales</taxon>
        <taxon>Mimiviridae</taxon>
        <taxon>Klosneuvirinae</taxon>
        <taxon>Klosneuvirus</taxon>
    </lineage>
</organism>
<dbReference type="EMBL" id="KY684113">
    <property type="protein sequence ID" value="ARF12483.1"/>
    <property type="molecule type" value="Genomic_DNA"/>
</dbReference>
<dbReference type="GO" id="GO:0048270">
    <property type="term" value="F:methionine adenosyltransferase regulator activity"/>
    <property type="evidence" value="ECO:0007669"/>
    <property type="project" value="TreeGrafter"/>
</dbReference>
<evidence type="ECO:0000259" key="1">
    <source>
        <dbReference type="Pfam" id="PF01370"/>
    </source>
</evidence>
<dbReference type="InterPro" id="IPR036291">
    <property type="entry name" value="NAD(P)-bd_dom_sf"/>
</dbReference>
<dbReference type="PANTHER" id="PTHR10491:SF4">
    <property type="entry name" value="METHIONINE ADENOSYLTRANSFERASE 2 SUBUNIT BETA"/>
    <property type="match status" value="1"/>
</dbReference>
<evidence type="ECO:0000313" key="2">
    <source>
        <dbReference type="EMBL" id="ARF12483.1"/>
    </source>
</evidence>
<dbReference type="PANTHER" id="PTHR10491">
    <property type="entry name" value="DTDP-4-DEHYDRORHAMNOSE REDUCTASE"/>
    <property type="match status" value="1"/>
</dbReference>
<feature type="domain" description="NAD-dependent epimerase/dehydratase" evidence="1">
    <location>
        <begin position="4"/>
        <end position="149"/>
    </location>
</feature>
<dbReference type="GO" id="GO:0048269">
    <property type="term" value="C:methionine adenosyltransferase complex"/>
    <property type="evidence" value="ECO:0007669"/>
    <property type="project" value="TreeGrafter"/>
</dbReference>
<gene>
    <name evidence="2" type="ORF">Klosneuvirus_6_45</name>
</gene>
<dbReference type="GO" id="GO:0006556">
    <property type="term" value="P:S-adenosylmethionine biosynthetic process"/>
    <property type="evidence" value="ECO:0007669"/>
    <property type="project" value="TreeGrafter"/>
</dbReference>
<protein>
    <submittedName>
        <fullName evidence="2">NAD dependent epimerase/dehydratase family protein</fullName>
    </submittedName>
</protein>
<dbReference type="Gene3D" id="3.40.50.720">
    <property type="entry name" value="NAD(P)-binding Rossmann-like Domain"/>
    <property type="match status" value="1"/>
</dbReference>
<dbReference type="InterPro" id="IPR001509">
    <property type="entry name" value="Epimerase_deHydtase"/>
</dbReference>
<dbReference type="SUPFAM" id="SSF51735">
    <property type="entry name" value="NAD(P)-binding Rossmann-fold domains"/>
    <property type="match status" value="1"/>
</dbReference>
<proteinExistence type="predicted"/>